<dbReference type="Proteomes" id="UP000037510">
    <property type="component" value="Unassembled WGS sequence"/>
</dbReference>
<feature type="region of interest" description="Disordered" evidence="1">
    <location>
        <begin position="41"/>
        <end position="91"/>
    </location>
</feature>
<accession>A0A0L7KRK8</accession>
<sequence length="91" mass="10410">MHDHIDHVTGIEKREFLAHMAGNCDPWRILAIKKGTTLYTARSGPSLRGDARPHRPRHRDREERVPGAHGRQLRPVAHPGDQERYNTLYGA</sequence>
<evidence type="ECO:0000313" key="3">
    <source>
        <dbReference type="Proteomes" id="UP000037510"/>
    </source>
</evidence>
<keyword evidence="3" id="KW-1185">Reference proteome</keyword>
<reference evidence="2 3" key="1">
    <citation type="journal article" date="2015" name="Genome Biol. Evol.">
        <title>The genome of winter moth (Operophtera brumata) provides a genomic perspective on sexual dimorphism and phenology.</title>
        <authorList>
            <person name="Derks M.F."/>
            <person name="Smit S."/>
            <person name="Salis L."/>
            <person name="Schijlen E."/>
            <person name="Bossers A."/>
            <person name="Mateman C."/>
            <person name="Pijl A.S."/>
            <person name="de Ridder D."/>
            <person name="Groenen M.A."/>
            <person name="Visser M.E."/>
            <person name="Megens H.J."/>
        </authorList>
    </citation>
    <scope>NUCLEOTIDE SEQUENCE [LARGE SCALE GENOMIC DNA]</scope>
    <source>
        <strain evidence="2">WM2013NL</strain>
        <tissue evidence="2">Head and thorax</tissue>
    </source>
</reference>
<evidence type="ECO:0000256" key="1">
    <source>
        <dbReference type="SAM" id="MobiDB-lite"/>
    </source>
</evidence>
<dbReference type="EMBL" id="JTDY01006746">
    <property type="protein sequence ID" value="KOB65725.1"/>
    <property type="molecule type" value="Genomic_DNA"/>
</dbReference>
<proteinExistence type="predicted"/>
<gene>
    <name evidence="2" type="ORF">OBRU01_19175</name>
</gene>
<feature type="compositionally biased region" description="Basic and acidic residues" evidence="1">
    <location>
        <begin position="49"/>
        <end position="66"/>
    </location>
</feature>
<comment type="caution">
    <text evidence="2">The sequence shown here is derived from an EMBL/GenBank/DDBJ whole genome shotgun (WGS) entry which is preliminary data.</text>
</comment>
<dbReference type="AlphaFoldDB" id="A0A0L7KRK8"/>
<organism evidence="2 3">
    <name type="scientific">Operophtera brumata</name>
    <name type="common">Winter moth</name>
    <name type="synonym">Phalaena brumata</name>
    <dbReference type="NCBI Taxonomy" id="104452"/>
    <lineage>
        <taxon>Eukaryota</taxon>
        <taxon>Metazoa</taxon>
        <taxon>Ecdysozoa</taxon>
        <taxon>Arthropoda</taxon>
        <taxon>Hexapoda</taxon>
        <taxon>Insecta</taxon>
        <taxon>Pterygota</taxon>
        <taxon>Neoptera</taxon>
        <taxon>Endopterygota</taxon>
        <taxon>Lepidoptera</taxon>
        <taxon>Glossata</taxon>
        <taxon>Ditrysia</taxon>
        <taxon>Geometroidea</taxon>
        <taxon>Geometridae</taxon>
        <taxon>Larentiinae</taxon>
        <taxon>Operophtera</taxon>
    </lineage>
</organism>
<evidence type="ECO:0000313" key="2">
    <source>
        <dbReference type="EMBL" id="KOB65725.1"/>
    </source>
</evidence>
<protein>
    <submittedName>
        <fullName evidence="2">Cytochrome c oxidase, subunit VB</fullName>
    </submittedName>
</protein>
<name>A0A0L7KRK8_OPEBR</name>